<proteinExistence type="predicted"/>
<name>A0A0W0CSW5_CANGB</name>
<dbReference type="VEuPathDB" id="FungiDB:GVI51_K08877"/>
<dbReference type="GO" id="GO:0031415">
    <property type="term" value="C:NatA complex"/>
    <property type="evidence" value="ECO:0007669"/>
    <property type="project" value="EnsemblFungi"/>
</dbReference>
<protein>
    <submittedName>
        <fullName evidence="4">N-terminal acetyltransferase A complex subunit NAT5</fullName>
    </submittedName>
</protein>
<dbReference type="VEuPathDB" id="FungiDB:GWK60_K08833"/>
<dbReference type="InterPro" id="IPR000182">
    <property type="entry name" value="GNAT_dom"/>
</dbReference>
<evidence type="ECO:0000256" key="1">
    <source>
        <dbReference type="ARBA" id="ARBA00022679"/>
    </source>
</evidence>
<accession>A0A0W0CSW5</accession>
<sequence length="168" mass="19340">MGRSIINLDNVYENNLGMMAKIAKIVYPNQQFEESFFSELFKGGNDKKKEAYMAQIAYYSEIPVGTIKLLLLQKKKSDSLQKGLHIELLAVLEKYDDHEIKEKLLEYALDECKKNHQHKLFTATRSSDEQLMNWYKEHGFTETGSKGEPVTLSDGTSEETVLLIRELD</sequence>
<dbReference type="InterPro" id="IPR051556">
    <property type="entry name" value="N-term/lysine_N-AcTrnsfr"/>
</dbReference>
<evidence type="ECO:0000256" key="2">
    <source>
        <dbReference type="ARBA" id="ARBA00023315"/>
    </source>
</evidence>
<dbReference type="InterPro" id="IPR016181">
    <property type="entry name" value="Acyl_CoA_acyltransferase"/>
</dbReference>
<organism evidence="4 5">
    <name type="scientific">Candida glabrata</name>
    <name type="common">Yeast</name>
    <name type="synonym">Torulopsis glabrata</name>
    <dbReference type="NCBI Taxonomy" id="5478"/>
    <lineage>
        <taxon>Eukaryota</taxon>
        <taxon>Fungi</taxon>
        <taxon>Dikarya</taxon>
        <taxon>Ascomycota</taxon>
        <taxon>Saccharomycotina</taxon>
        <taxon>Saccharomycetes</taxon>
        <taxon>Saccharomycetales</taxon>
        <taxon>Saccharomycetaceae</taxon>
        <taxon>Nakaseomyces</taxon>
    </lineage>
</organism>
<dbReference type="OrthoDB" id="47374at2759"/>
<keyword evidence="1 4" id="KW-0808">Transferase</keyword>
<dbReference type="Pfam" id="PF13673">
    <property type="entry name" value="Acetyltransf_10"/>
    <property type="match status" value="1"/>
</dbReference>
<dbReference type="PANTHER" id="PTHR42919">
    <property type="entry name" value="N-ALPHA-ACETYLTRANSFERASE"/>
    <property type="match status" value="1"/>
</dbReference>
<dbReference type="GO" id="GO:0004596">
    <property type="term" value="F:protein-N-terminal amino-acid acetyltransferase activity"/>
    <property type="evidence" value="ECO:0007669"/>
    <property type="project" value="EnsemblFungi"/>
</dbReference>
<evidence type="ECO:0000259" key="3">
    <source>
        <dbReference type="PROSITE" id="PS51186"/>
    </source>
</evidence>
<feature type="domain" description="N-acetyltransferase" evidence="3">
    <location>
        <begin position="6"/>
        <end position="168"/>
    </location>
</feature>
<evidence type="ECO:0000313" key="5">
    <source>
        <dbReference type="Proteomes" id="UP000054886"/>
    </source>
</evidence>
<dbReference type="Proteomes" id="UP000054886">
    <property type="component" value="Unassembled WGS sequence"/>
</dbReference>
<dbReference type="SUPFAM" id="SSF55729">
    <property type="entry name" value="Acyl-CoA N-acyltransferases (Nat)"/>
    <property type="match status" value="1"/>
</dbReference>
<dbReference type="VEuPathDB" id="FungiDB:B1J91_K09020g"/>
<dbReference type="EMBL" id="LLZZ01000123">
    <property type="protein sequence ID" value="KTB02676.1"/>
    <property type="molecule type" value="Genomic_DNA"/>
</dbReference>
<dbReference type="OMA" id="RCKKETH"/>
<dbReference type="Gene3D" id="3.40.630.30">
    <property type="match status" value="1"/>
</dbReference>
<comment type="caution">
    <text evidence="4">The sequence shown here is derived from an EMBL/GenBank/DDBJ whole genome shotgun (WGS) entry which is preliminary data.</text>
</comment>
<gene>
    <name evidence="4" type="ORF">AO440_003631</name>
</gene>
<keyword evidence="2" id="KW-0012">Acyltransferase</keyword>
<dbReference type="VEuPathDB" id="FungiDB:CAGL0K09020g"/>
<evidence type="ECO:0000313" key="4">
    <source>
        <dbReference type="EMBL" id="KTB02676.1"/>
    </source>
</evidence>
<dbReference type="PANTHER" id="PTHR42919:SF8">
    <property type="entry name" value="N-ALPHA-ACETYLTRANSFERASE 50"/>
    <property type="match status" value="1"/>
</dbReference>
<dbReference type="PhylomeDB" id="A0A0W0CSW5"/>
<dbReference type="PROSITE" id="PS51186">
    <property type="entry name" value="GNAT"/>
    <property type="match status" value="1"/>
</dbReference>
<reference evidence="4 5" key="1">
    <citation type="submission" date="2015-10" db="EMBL/GenBank/DDBJ databases">
        <title>Draft genomes sequences of Candida glabrata isolates 1A, 1B, 2A, 2B, 3A and 3B.</title>
        <authorList>
            <person name="Haavelsrud O.E."/>
            <person name="Gaustad P."/>
        </authorList>
    </citation>
    <scope>NUCLEOTIDE SEQUENCE [LARGE SCALE GENOMIC DNA]</scope>
    <source>
        <strain evidence="4">910700640</strain>
    </source>
</reference>
<dbReference type="AlphaFoldDB" id="A0A0W0CSW5"/>
<dbReference type="GO" id="GO:0007064">
    <property type="term" value="P:mitotic sister chromatid cohesion"/>
    <property type="evidence" value="ECO:0007669"/>
    <property type="project" value="TreeGrafter"/>
</dbReference>